<dbReference type="SUPFAM" id="SSF48371">
    <property type="entry name" value="ARM repeat"/>
    <property type="match status" value="1"/>
</dbReference>
<organism evidence="5 6">
    <name type="scientific">Wickerhamomyces pijperi</name>
    <name type="common">Yeast</name>
    <name type="synonym">Pichia pijperi</name>
    <dbReference type="NCBI Taxonomy" id="599730"/>
    <lineage>
        <taxon>Eukaryota</taxon>
        <taxon>Fungi</taxon>
        <taxon>Dikarya</taxon>
        <taxon>Ascomycota</taxon>
        <taxon>Saccharomycotina</taxon>
        <taxon>Saccharomycetes</taxon>
        <taxon>Phaffomycetales</taxon>
        <taxon>Wickerhamomycetaceae</taxon>
        <taxon>Wickerhamomyces</taxon>
    </lineage>
</organism>
<feature type="region of interest" description="Disordered" evidence="3">
    <location>
        <begin position="591"/>
        <end position="644"/>
    </location>
</feature>
<dbReference type="GO" id="GO:0005096">
    <property type="term" value="F:GTPase activator activity"/>
    <property type="evidence" value="ECO:0007669"/>
    <property type="project" value="UniProtKB-KW"/>
</dbReference>
<evidence type="ECO:0000256" key="3">
    <source>
        <dbReference type="SAM" id="MobiDB-lite"/>
    </source>
</evidence>
<dbReference type="Pfam" id="PF00616">
    <property type="entry name" value="RasGAP"/>
    <property type="match status" value="1"/>
</dbReference>
<accession>A0A9P8QA75</accession>
<evidence type="ECO:0000259" key="4">
    <source>
        <dbReference type="PROSITE" id="PS50018"/>
    </source>
</evidence>
<dbReference type="InterPro" id="IPR023152">
    <property type="entry name" value="RasGAP_CS"/>
</dbReference>
<dbReference type="EMBL" id="JAEUBG010001186">
    <property type="protein sequence ID" value="KAH3686842.1"/>
    <property type="molecule type" value="Genomic_DNA"/>
</dbReference>
<dbReference type="InterPro" id="IPR011993">
    <property type="entry name" value="PH-like_dom_sf"/>
</dbReference>
<feature type="compositionally biased region" description="Polar residues" evidence="3">
    <location>
        <begin position="681"/>
        <end position="699"/>
    </location>
</feature>
<name>A0A9P8QA75_WICPI</name>
<dbReference type="SMART" id="SM00323">
    <property type="entry name" value="RasGAP"/>
    <property type="match status" value="1"/>
</dbReference>
<gene>
    <name evidence="5" type="ORF">WICPIJ_002169</name>
</gene>
<evidence type="ECO:0000313" key="6">
    <source>
        <dbReference type="Proteomes" id="UP000774326"/>
    </source>
</evidence>
<dbReference type="SUPFAM" id="SSF48350">
    <property type="entry name" value="GTPase activation domain, GAP"/>
    <property type="match status" value="1"/>
</dbReference>
<dbReference type="Gene3D" id="3.40.525.10">
    <property type="entry name" value="CRAL-TRIO lipid binding domain"/>
    <property type="match status" value="1"/>
</dbReference>
<dbReference type="PANTHER" id="PTHR10194:SF142">
    <property type="entry name" value="NEUROFIBROMIN"/>
    <property type="match status" value="1"/>
</dbReference>
<proteinExistence type="predicted"/>
<keyword evidence="2" id="KW-0597">Phosphoprotein</keyword>
<feature type="compositionally biased region" description="Basic residues" evidence="3">
    <location>
        <begin position="657"/>
        <end position="669"/>
    </location>
</feature>
<dbReference type="Proteomes" id="UP000774326">
    <property type="component" value="Unassembled WGS sequence"/>
</dbReference>
<evidence type="ECO:0000256" key="2">
    <source>
        <dbReference type="ARBA" id="ARBA00022553"/>
    </source>
</evidence>
<keyword evidence="1" id="KW-0343">GTPase activation</keyword>
<feature type="compositionally biased region" description="Low complexity" evidence="3">
    <location>
        <begin position="1211"/>
        <end position="1232"/>
    </location>
</feature>
<reference evidence="5" key="1">
    <citation type="journal article" date="2021" name="Open Biol.">
        <title>Shared evolutionary footprints suggest mitochondrial oxidative damage underlies multiple complex I losses in fungi.</title>
        <authorList>
            <person name="Schikora-Tamarit M.A."/>
            <person name="Marcet-Houben M."/>
            <person name="Nosek J."/>
            <person name="Gabaldon T."/>
        </authorList>
    </citation>
    <scope>NUCLEOTIDE SEQUENCE</scope>
    <source>
        <strain evidence="5">CBS2887</strain>
    </source>
</reference>
<dbReference type="InterPro" id="IPR016024">
    <property type="entry name" value="ARM-type_fold"/>
</dbReference>
<feature type="compositionally biased region" description="Low complexity" evidence="3">
    <location>
        <begin position="591"/>
        <end position="642"/>
    </location>
</feature>
<dbReference type="Gene3D" id="2.30.29.30">
    <property type="entry name" value="Pleckstrin-homology domain (PH domain)/Phosphotyrosine-binding domain (PTB)"/>
    <property type="match status" value="1"/>
</dbReference>
<dbReference type="OrthoDB" id="28245at2759"/>
<dbReference type="InterPro" id="IPR001936">
    <property type="entry name" value="RasGAP_dom"/>
</dbReference>
<dbReference type="InterPro" id="IPR008936">
    <property type="entry name" value="Rho_GTPase_activation_prot"/>
</dbReference>
<feature type="region of interest" description="Disordered" evidence="3">
    <location>
        <begin position="657"/>
        <end position="726"/>
    </location>
</feature>
<sequence>MGFLTDGISPDEIPLIAHIFDKIYTMLPIESDIPLNEVENEKTFLESRKALINMAPSSIFNDIITYSIIILDKINHLDNFVAIKQRDIQSLQSVLIVLRLLADLSKVNWDSKEPPTSAERKNSVNSNFSVNSSASSMNSNAVGIAVNVDYHSVQPDPLKGHAVIKAIALISRLKSVNNLTLELAKLNGKTPMQLHHDDSSSTASNSTGISSAKKMLVDQIDLNCEAILRFLAAANPSDFFEFTVSKLNALKHNISNDGEFAPYLELISSTYLNERYLLDYLKHLRVIMNTIKKAAYRQLVLSFFMKAMTIWIYARPHEYLNCARSDSAVAMEAESLFDELISLPDSPVSSRLPNQFNSRQYKPSYKFLAFLMSLYPRCFQQFQNSSNTPGEKNVIKKLTPSFNVNRKQKLLSSVNKVLSQTMSKDASENITVLETLDFIVAIATVASSIYSLDPQNIVVKYSLSNYEMVARALVPITSSKRSPLIYMPSPMESNLLTELRLEYFSSICVLNSREVIPRLVTILNDEQSPLETLHIAMSILRIFTGSPTSKNSNQNLVYSILPCLRKVMDRMSRLIKNTAYVGDDVSISSGASSYSTSNTGNGTQSSFPLGAAATAASTTPPPMSVESSKHTSSNSTVSNIIIPRGDKLKETTKNLFRGHHHGSSQHHSHSGSGSGSGSGSLSQRQELLTQAHLNNSNGSEGPVVTASPSSSYIADDEESKSSDSKEHKISHYSREILINALSIFSKIPHAYFYTFADPETTVRARVDILMGLERELVDPILISLLDNHPRLSAAVRDFLLSFISVTSIPDDPQNTVACHVGIALTLKSFAQFLTNFNYITKESLELFVRMFEYRVSLYSLLANHRYFEELRDYEPYYVDAGSKVEEAMLTALCLPDLESYGWLVRAIACLEAELTKNASRTDRLRDFFNRNFYAVVTGTNILRTGRVALQKIVRKNFLKIDIPTKALITVWNHIFDEWFHLARSDYSEMTSQELTNFRNFAGFLAATSGILVGVDSPKHIEAQFKNKVEVFVKQQLEMLHEQSLVTRENAKEILSSEMNPKAFPVVIKFVKPIIGSFCKTASVLSVGDLTVIEMLITLLKNIVDCPDDLIVFSVSIDLIECADLLAKTVDSIAKIDTNILKLRIRLSTMFQRIEANSEKLIIKSSYKIRNGFLRYVYNWFDQSVAYDAAWHSRVDDLSNNNNFGHDPVVRPASNSISNPTPNSNSNSSATLTASNAASNHVAPITSGGVGSSQTNPGDYEYLYLDVAIESAKALSCLLNELTLEAPQVINEKELKSSKASIFSVYFNTFLKAMERYTDIEKYPLAIRHKVSMISDSIVLCLTNLLKSNVDVGLSYALPIGYYTNLSIRTSFLKVFVSIVESYSKPTALSADELMKEKAIEIFRECVENTRLLSAIGRACPISDAANLASCAQSIADKCNQSAQMVSVLIEEEIMYGNNYADILRRNSFASRALSAFGRTKGHDFLVETLRPILTEIRDSELDLEVEKTDLENPQAGQILNNFIHYLKKLVNVIINSAHLFPIEFRYVCKTISDSVKEKFPDYRLIAVGSFIFLRFFCPVIVSPESEKIVDIPNRQTQRKFLLLAKVLQNMANGGSIGSLRWPLLKQKEDELNLLNDKILKFLDEVTILDQPVTFEFKIKGDIPDTDFNLFHTFTYSNWSRVRAEFIKSCESKEDLENARTFALKCADYLKIVGQPTVIFGYEMPASISPENNFELYEFMSKYTFKDISGIAECPFIHQAIAQDGTHLLVFSYSEYKKIGELDQDLAIFRIFQVASKVWEQKYNFIIDCTGNNGQVVFPRRALTLMSNIAPEEMKTNCMGIYYYNISSTLYPVVKYMFRNNNIMDNSLTQHYYFPSARDDKKSIVNLGLSNSSLRSYNDTRVKFLDVSLYQESQKRFVPVMLKIGNEALQVSQNTPQRLKVLSSLKEIYLNDVYQLEDIDRVEATAVTGVPNELTIFFKDDTKVVLASKKFLEIMRLLYFTKKRTLGISSAERGKEESEKTVYDMLGQLVNVILLGLTSSAEEVRSISYNLLAASLKHFNLDLARDLEQFPEVYFPGDNNSFVISISERLAETVPHITGEFITAFFKVYNDTITPRQRLSAILYVSPWISNIYDYVYTEDSENGADFVAEIIRNFLTISKLDPVFLSAFNLSIWSKLCLEDRLCPILVNEIVLTAIDREAEGTDWKSAISLLTSTPTVELCGHVIKRLREIAHIPFPNAEGKYSVESHSNWIEITVLVQISVSLFFDSLMFAEMFLPDIFYIVTVLVDVGPLDLRIASHQLLLNVLQSFLTKPRLPEESKAKVRAIVEHFSSHRSRILFGLNRDNSDSFPTEISKFSSRVSTMESLVASLLEIIEVTSLVEEKHIWLTRWNRYVIDAACRKDSVLRGRALLLLGVLAKSGMNDNIVTKVLEMVSEVSVNTTENTKSLYLSICAIFSMGKISEGLLPESAYFYAMFWLSVVISRSKQSAIYQGGVQFLVSILRSMERKDKFAGGDMISILIDSKKAFGALLQEVEGSSNLVLTKDNFDQMLLYFAVRGLQLTYAKNSSVMALKAFFKLLYKNELANTPSTGGAPRVGKKCFGFLLFLNMLLRMDEFEDFLVECGLDSSFVEIGDDVCISCDLLEYLLADTDNSNLSLYQLALYFNFGGPNDRTKHRILILLKFIGQRNIHLLLKVYYEIRPGLRRNIGGLTSSDTLLTDVFSLASIATVALNAVSNSSKYVDITEALLDKYQLGGIRSHNFPDNADFSDVSNAAVSSSTSVVPGIIAAAVENRIPAGHTS</sequence>
<dbReference type="PROSITE" id="PS50018">
    <property type="entry name" value="RAS_GTPASE_ACTIV_2"/>
    <property type="match status" value="1"/>
</dbReference>
<dbReference type="InterPro" id="IPR039360">
    <property type="entry name" value="Ras_GTPase"/>
</dbReference>
<protein>
    <recommendedName>
        <fullName evidence="4">Ras-GAP domain-containing protein</fullName>
    </recommendedName>
</protein>
<reference evidence="5" key="2">
    <citation type="submission" date="2021-01" db="EMBL/GenBank/DDBJ databases">
        <authorList>
            <person name="Schikora-Tamarit M.A."/>
        </authorList>
    </citation>
    <scope>NUCLEOTIDE SEQUENCE</scope>
    <source>
        <strain evidence="5">CBS2887</strain>
    </source>
</reference>
<dbReference type="PROSITE" id="PS00509">
    <property type="entry name" value="RAS_GTPASE_ACTIV_1"/>
    <property type="match status" value="1"/>
</dbReference>
<feature type="domain" description="Ras-GAP" evidence="4">
    <location>
        <begin position="1423"/>
        <end position="1612"/>
    </location>
</feature>
<comment type="caution">
    <text evidence="5">The sequence shown here is derived from an EMBL/GenBank/DDBJ whole genome shotgun (WGS) entry which is preliminary data.</text>
</comment>
<dbReference type="InterPro" id="IPR036865">
    <property type="entry name" value="CRAL-TRIO_dom_sf"/>
</dbReference>
<keyword evidence="6" id="KW-1185">Reference proteome</keyword>
<dbReference type="PANTHER" id="PTHR10194">
    <property type="entry name" value="RAS GTPASE-ACTIVATING PROTEINS"/>
    <property type="match status" value="1"/>
</dbReference>
<feature type="region of interest" description="Disordered" evidence="3">
    <location>
        <begin position="1208"/>
        <end position="1232"/>
    </location>
</feature>
<dbReference type="GO" id="GO:0007165">
    <property type="term" value="P:signal transduction"/>
    <property type="evidence" value="ECO:0007669"/>
    <property type="project" value="UniProtKB-ARBA"/>
</dbReference>
<dbReference type="Gene3D" id="1.10.506.10">
    <property type="entry name" value="GTPase Activation - p120gap, domain 1"/>
    <property type="match status" value="2"/>
</dbReference>
<evidence type="ECO:0000313" key="5">
    <source>
        <dbReference type="EMBL" id="KAH3686842.1"/>
    </source>
</evidence>
<evidence type="ECO:0000256" key="1">
    <source>
        <dbReference type="ARBA" id="ARBA00022468"/>
    </source>
</evidence>